<dbReference type="PANTHER" id="PTHR13906">
    <property type="entry name" value="PORCUPINE"/>
    <property type="match status" value="1"/>
</dbReference>
<keyword evidence="6 8" id="KW-0472">Membrane</keyword>
<sequence length="359" mass="41178">LARDKNELNASQKSLAVRRIPSLLEYLSYNLNFMGILAGPLHSFNDYISFIEGRNFEMRTKPLANGKKSNECLPDEPSSLGAVGRKILICAVCVFMHLSLLEVFPISYNTDDTFMVTASIPRRLLYLYISLLACRPKYYFAWTIADAVNNAAGFGFSGYDSRGNPRWDLVSNLNIIKVEFATSLKMFIDNWNIQTALWLKEVCYDRCPFNPTLVTFFLSAIWHGVYPGYYFTFITGMLMTLAARTVRNNLRPRFLVSPTRKAFYDVVTWATTQMVVSYTVTPFVLPFVDSSIKFYRTWYFGLHIIAFILILVLPKKRSCTSKEQKLLVTKQTVIMHHCNGQLNGRALVDSYQNHQMKID</sequence>
<evidence type="ECO:0000256" key="8">
    <source>
        <dbReference type="SAM" id="Phobius"/>
    </source>
</evidence>
<keyword evidence="4" id="KW-0256">Endoplasmic reticulum</keyword>
<dbReference type="GO" id="GO:0016746">
    <property type="term" value="F:acyltransferase activity"/>
    <property type="evidence" value="ECO:0007669"/>
    <property type="project" value="UniProtKB-KW"/>
</dbReference>
<dbReference type="GO" id="GO:0030258">
    <property type="term" value="P:lipid modification"/>
    <property type="evidence" value="ECO:0007669"/>
    <property type="project" value="TreeGrafter"/>
</dbReference>
<evidence type="ECO:0000256" key="2">
    <source>
        <dbReference type="ARBA" id="ARBA00022679"/>
    </source>
</evidence>
<evidence type="ECO:0000313" key="10">
    <source>
        <dbReference type="Proteomes" id="UP000288216"/>
    </source>
</evidence>
<evidence type="ECO:0000256" key="5">
    <source>
        <dbReference type="ARBA" id="ARBA00022989"/>
    </source>
</evidence>
<feature type="transmembrane region" description="Helical" evidence="8">
    <location>
        <begin position="262"/>
        <end position="285"/>
    </location>
</feature>
<dbReference type="PANTHER" id="PTHR13906:SF4">
    <property type="entry name" value="LYSOPHOSPHOLIPID ACYLTRANSFERASE 6"/>
    <property type="match status" value="1"/>
</dbReference>
<comment type="subcellular location">
    <subcellularLocation>
        <location evidence="1">Endoplasmic reticulum membrane</location>
        <topology evidence="1">Multi-pass membrane protein</topology>
    </subcellularLocation>
</comment>
<dbReference type="OMA" id="YMLSAVW"/>
<dbReference type="Proteomes" id="UP000288216">
    <property type="component" value="Unassembled WGS sequence"/>
</dbReference>
<keyword evidence="10" id="KW-1185">Reference proteome</keyword>
<accession>A0A401NJU9</accession>
<evidence type="ECO:0000256" key="1">
    <source>
        <dbReference type="ARBA" id="ARBA00004477"/>
    </source>
</evidence>
<evidence type="ECO:0000256" key="6">
    <source>
        <dbReference type="ARBA" id="ARBA00023136"/>
    </source>
</evidence>
<keyword evidence="7" id="KW-0012">Acyltransferase</keyword>
<comment type="caution">
    <text evidence="9">The sequence shown here is derived from an EMBL/GenBank/DDBJ whole genome shotgun (WGS) entry which is preliminary data.</text>
</comment>
<dbReference type="Pfam" id="PF03062">
    <property type="entry name" value="MBOAT"/>
    <property type="match status" value="1"/>
</dbReference>
<feature type="transmembrane region" description="Helical" evidence="8">
    <location>
        <begin position="220"/>
        <end position="241"/>
    </location>
</feature>
<keyword evidence="2" id="KW-0808">Transferase</keyword>
<dbReference type="STRING" id="75743.A0A401NJU9"/>
<keyword evidence="5 8" id="KW-1133">Transmembrane helix</keyword>
<dbReference type="OrthoDB" id="286734at2759"/>
<evidence type="ECO:0000313" key="9">
    <source>
        <dbReference type="EMBL" id="GCB61181.1"/>
    </source>
</evidence>
<evidence type="ECO:0000256" key="7">
    <source>
        <dbReference type="ARBA" id="ARBA00023315"/>
    </source>
</evidence>
<dbReference type="EMBL" id="BFAA01007615">
    <property type="protein sequence ID" value="GCB61181.1"/>
    <property type="molecule type" value="Genomic_DNA"/>
</dbReference>
<organism evidence="9 10">
    <name type="scientific">Scyliorhinus torazame</name>
    <name type="common">Cloudy catshark</name>
    <name type="synonym">Catulus torazame</name>
    <dbReference type="NCBI Taxonomy" id="75743"/>
    <lineage>
        <taxon>Eukaryota</taxon>
        <taxon>Metazoa</taxon>
        <taxon>Chordata</taxon>
        <taxon>Craniata</taxon>
        <taxon>Vertebrata</taxon>
        <taxon>Chondrichthyes</taxon>
        <taxon>Elasmobranchii</taxon>
        <taxon>Galeomorphii</taxon>
        <taxon>Galeoidea</taxon>
        <taxon>Carcharhiniformes</taxon>
        <taxon>Scyliorhinidae</taxon>
        <taxon>Scyliorhinus</taxon>
    </lineage>
</organism>
<dbReference type="InterPro" id="IPR049941">
    <property type="entry name" value="LPLAT_7/PORCN-like"/>
</dbReference>
<keyword evidence="3 8" id="KW-0812">Transmembrane</keyword>
<name>A0A401NJU9_SCYTO</name>
<dbReference type="AlphaFoldDB" id="A0A401NJU9"/>
<evidence type="ECO:0000256" key="4">
    <source>
        <dbReference type="ARBA" id="ARBA00022824"/>
    </source>
</evidence>
<reference evidence="9 10" key="1">
    <citation type="journal article" date="2018" name="Nat. Ecol. Evol.">
        <title>Shark genomes provide insights into elasmobranch evolution and the origin of vertebrates.</title>
        <authorList>
            <person name="Hara Y"/>
            <person name="Yamaguchi K"/>
            <person name="Onimaru K"/>
            <person name="Kadota M"/>
            <person name="Koyanagi M"/>
            <person name="Keeley SD"/>
            <person name="Tatsumi K"/>
            <person name="Tanaka K"/>
            <person name="Motone F"/>
            <person name="Kageyama Y"/>
            <person name="Nozu R"/>
            <person name="Adachi N"/>
            <person name="Nishimura O"/>
            <person name="Nakagawa R"/>
            <person name="Tanegashima C"/>
            <person name="Kiyatake I"/>
            <person name="Matsumoto R"/>
            <person name="Murakumo K"/>
            <person name="Nishida K"/>
            <person name="Terakita A"/>
            <person name="Kuratani S"/>
            <person name="Sato K"/>
            <person name="Hyodo S Kuraku.S."/>
        </authorList>
    </citation>
    <scope>NUCLEOTIDE SEQUENCE [LARGE SCALE GENOMIC DNA]</scope>
</reference>
<feature type="non-terminal residue" evidence="9">
    <location>
        <position position="1"/>
    </location>
</feature>
<dbReference type="InterPro" id="IPR004299">
    <property type="entry name" value="MBOAT_fam"/>
</dbReference>
<feature type="transmembrane region" description="Helical" evidence="8">
    <location>
        <begin position="297"/>
        <end position="314"/>
    </location>
</feature>
<gene>
    <name evidence="9" type="ORF">scyTo_0014295</name>
</gene>
<evidence type="ECO:0000256" key="3">
    <source>
        <dbReference type="ARBA" id="ARBA00022692"/>
    </source>
</evidence>
<proteinExistence type="predicted"/>
<dbReference type="GO" id="GO:0005789">
    <property type="term" value="C:endoplasmic reticulum membrane"/>
    <property type="evidence" value="ECO:0007669"/>
    <property type="project" value="UniProtKB-SubCell"/>
</dbReference>
<protein>
    <submittedName>
        <fullName evidence="9">Uncharacterized protein</fullName>
    </submittedName>
</protein>